<keyword evidence="1" id="KW-0732">Signal</keyword>
<reference evidence="2" key="1">
    <citation type="submission" date="2019-03" db="EMBL/GenBank/DDBJ databases">
        <title>WGS assembly of Setaria viridis.</title>
        <authorList>
            <person name="Huang P."/>
            <person name="Jenkins J."/>
            <person name="Grimwood J."/>
            <person name="Barry K."/>
            <person name="Healey A."/>
            <person name="Mamidi S."/>
            <person name="Sreedasyam A."/>
            <person name="Shu S."/>
            <person name="Feldman M."/>
            <person name="Wu J."/>
            <person name="Yu Y."/>
            <person name="Chen C."/>
            <person name="Johnson J."/>
            <person name="Rokhsar D."/>
            <person name="Baxter I."/>
            <person name="Schmutz J."/>
            <person name="Brutnell T."/>
            <person name="Kellogg E."/>
        </authorList>
    </citation>
    <scope>NUCLEOTIDE SEQUENCE [LARGE SCALE GENOMIC DNA]</scope>
</reference>
<name>A0A4U6W2J3_SETVI</name>
<dbReference type="AlphaFoldDB" id="A0A4U6W2J3"/>
<dbReference type="EMBL" id="CM016553">
    <property type="protein sequence ID" value="TKW34759.1"/>
    <property type="molecule type" value="Genomic_DNA"/>
</dbReference>
<organism evidence="2 3">
    <name type="scientific">Setaria viridis</name>
    <name type="common">Green bristlegrass</name>
    <name type="synonym">Setaria italica subsp. viridis</name>
    <dbReference type="NCBI Taxonomy" id="4556"/>
    <lineage>
        <taxon>Eukaryota</taxon>
        <taxon>Viridiplantae</taxon>
        <taxon>Streptophyta</taxon>
        <taxon>Embryophyta</taxon>
        <taxon>Tracheophyta</taxon>
        <taxon>Spermatophyta</taxon>
        <taxon>Magnoliopsida</taxon>
        <taxon>Liliopsida</taxon>
        <taxon>Poales</taxon>
        <taxon>Poaceae</taxon>
        <taxon>PACMAD clade</taxon>
        <taxon>Panicoideae</taxon>
        <taxon>Panicodae</taxon>
        <taxon>Paniceae</taxon>
        <taxon>Cenchrinae</taxon>
        <taxon>Setaria</taxon>
    </lineage>
</organism>
<accession>A0A4U6W2J3</accession>
<gene>
    <name evidence="2" type="ORF">SEVIR_2G327050v2</name>
</gene>
<dbReference type="Gramene" id="TKW34759">
    <property type="protein sequence ID" value="TKW34759"/>
    <property type="gene ID" value="SEVIR_2G327050v2"/>
</dbReference>
<keyword evidence="3" id="KW-1185">Reference proteome</keyword>
<proteinExistence type="predicted"/>
<feature type="signal peptide" evidence="1">
    <location>
        <begin position="1"/>
        <end position="17"/>
    </location>
</feature>
<sequence>MAFLLLIFHVLIWQTRPLQLCFGFQAKLLTSKL</sequence>
<evidence type="ECO:0000313" key="2">
    <source>
        <dbReference type="EMBL" id="TKW34759.1"/>
    </source>
</evidence>
<dbReference type="Proteomes" id="UP000298652">
    <property type="component" value="Chromosome 2"/>
</dbReference>
<protein>
    <submittedName>
        <fullName evidence="2">Uncharacterized protein</fullName>
    </submittedName>
</protein>
<evidence type="ECO:0000256" key="1">
    <source>
        <dbReference type="SAM" id="SignalP"/>
    </source>
</evidence>
<evidence type="ECO:0000313" key="3">
    <source>
        <dbReference type="Proteomes" id="UP000298652"/>
    </source>
</evidence>
<feature type="chain" id="PRO_5020309204" evidence="1">
    <location>
        <begin position="18"/>
        <end position="33"/>
    </location>
</feature>